<dbReference type="KEGG" id="srho:HH216_02985"/>
<dbReference type="AlphaFoldDB" id="A0A7L5DGU6"/>
<feature type="transmembrane region" description="Helical" evidence="1">
    <location>
        <begin position="270"/>
        <end position="290"/>
    </location>
</feature>
<feature type="transmembrane region" description="Helical" evidence="1">
    <location>
        <begin position="206"/>
        <end position="225"/>
    </location>
</feature>
<keyword evidence="1" id="KW-1133">Transmembrane helix</keyword>
<feature type="transmembrane region" description="Helical" evidence="1">
    <location>
        <begin position="369"/>
        <end position="388"/>
    </location>
</feature>
<feature type="transmembrane region" description="Helical" evidence="1">
    <location>
        <begin position="112"/>
        <end position="130"/>
    </location>
</feature>
<sequence>MIQPEKLTKWLSVGLFVILIGGLIPSLFYKEQWLWLDEVLSYLLVSDPSLTHMNDAIVSGMDANPPLFPNLYWLIGHGISLNPIFLRAVSVLLFASTIALFYRYVTSLIGTPVTNFVLITLIVSLTYLNVTLATQVRAYAVFLLIGFGYFIALQRLIGAPSRISWLLAQYGLGLLLVFTHNFGLFYVAVSGAFFVVLWLWSGQRTYLLVLATHGLIALSWLLLWYPEFAIQTQAGKPHSWIPLPTVTSFFRIAGELAPTLSAKLEMKPGMLTLTILRFVLVVGLFAYIAIPRLRKPFSTIKTDPAFGLYLLSGWIYIGVLAIAVGVSLVHTSVFLSRYLWPSHLLLVYQLLYAWYALGGRWTVWVFDSVWVRRAIPVYALLLVGFLFYQNKKGGIPFTDGIMRYMPQLDSRYPVLFESAHYFLPIWFQDKGVNAHYLLNWKTANDKDNILNATVEYKILEAVRNNYHINNILPEHSLAHYATSHFYVIDESNRYQVEDFIRKGSIRVVRQLPIDLPGHRILECVIAH</sequence>
<protein>
    <recommendedName>
        <fullName evidence="4">Glycosyltransferase RgtA/B/C/D-like domain-containing protein</fullName>
    </recommendedName>
</protein>
<keyword evidence="1" id="KW-0472">Membrane</keyword>
<feature type="transmembrane region" description="Helical" evidence="1">
    <location>
        <begin position="7"/>
        <end position="29"/>
    </location>
</feature>
<keyword evidence="3" id="KW-1185">Reference proteome</keyword>
<feature type="transmembrane region" description="Helical" evidence="1">
    <location>
        <begin position="174"/>
        <end position="200"/>
    </location>
</feature>
<dbReference type="EMBL" id="CP051677">
    <property type="protein sequence ID" value="QJD77494.1"/>
    <property type="molecule type" value="Genomic_DNA"/>
</dbReference>
<keyword evidence="1" id="KW-0812">Transmembrane</keyword>
<feature type="transmembrane region" description="Helical" evidence="1">
    <location>
        <begin position="306"/>
        <end position="326"/>
    </location>
</feature>
<dbReference type="RefSeq" id="WP_169549437.1">
    <property type="nucleotide sequence ID" value="NZ_CP051677.1"/>
</dbReference>
<feature type="transmembrane region" description="Helical" evidence="1">
    <location>
        <begin position="338"/>
        <end position="357"/>
    </location>
</feature>
<evidence type="ECO:0000313" key="3">
    <source>
        <dbReference type="Proteomes" id="UP000501128"/>
    </source>
</evidence>
<organism evidence="2 3">
    <name type="scientific">Spirosoma rhododendri</name>
    <dbReference type="NCBI Taxonomy" id="2728024"/>
    <lineage>
        <taxon>Bacteria</taxon>
        <taxon>Pseudomonadati</taxon>
        <taxon>Bacteroidota</taxon>
        <taxon>Cytophagia</taxon>
        <taxon>Cytophagales</taxon>
        <taxon>Cytophagaceae</taxon>
        <taxon>Spirosoma</taxon>
    </lineage>
</organism>
<evidence type="ECO:0000256" key="1">
    <source>
        <dbReference type="SAM" id="Phobius"/>
    </source>
</evidence>
<dbReference type="Proteomes" id="UP000501128">
    <property type="component" value="Chromosome"/>
</dbReference>
<feature type="transmembrane region" description="Helical" evidence="1">
    <location>
        <begin position="84"/>
        <end position="105"/>
    </location>
</feature>
<reference evidence="2 3" key="1">
    <citation type="submission" date="2020-04" db="EMBL/GenBank/DDBJ databases">
        <title>Genome sequencing of novel species.</title>
        <authorList>
            <person name="Heo J."/>
            <person name="Kim S.-J."/>
            <person name="Kim J.-S."/>
            <person name="Hong S.-B."/>
            <person name="Kwon S.-W."/>
        </authorList>
    </citation>
    <scope>NUCLEOTIDE SEQUENCE [LARGE SCALE GENOMIC DNA]</scope>
    <source>
        <strain evidence="2 3">CJU-R4</strain>
    </source>
</reference>
<proteinExistence type="predicted"/>
<evidence type="ECO:0008006" key="4">
    <source>
        <dbReference type="Google" id="ProtNLM"/>
    </source>
</evidence>
<evidence type="ECO:0000313" key="2">
    <source>
        <dbReference type="EMBL" id="QJD77494.1"/>
    </source>
</evidence>
<name>A0A7L5DGU6_9BACT</name>
<accession>A0A7L5DGU6</accession>
<feature type="transmembrane region" description="Helical" evidence="1">
    <location>
        <begin position="136"/>
        <end position="153"/>
    </location>
</feature>
<gene>
    <name evidence="2" type="ORF">HH216_02985</name>
</gene>